<feature type="transmembrane region" description="Helical" evidence="2">
    <location>
        <begin position="101"/>
        <end position="122"/>
    </location>
</feature>
<evidence type="ECO:0000313" key="4">
    <source>
        <dbReference type="Proteomes" id="UP000237752"/>
    </source>
</evidence>
<keyword evidence="2" id="KW-0812">Transmembrane</keyword>
<dbReference type="EMBL" id="PVUE01000005">
    <property type="protein sequence ID" value="PRZ42405.1"/>
    <property type="molecule type" value="Genomic_DNA"/>
</dbReference>
<feature type="transmembrane region" description="Helical" evidence="2">
    <location>
        <begin position="170"/>
        <end position="189"/>
    </location>
</feature>
<evidence type="ECO:0000256" key="2">
    <source>
        <dbReference type="SAM" id="Phobius"/>
    </source>
</evidence>
<feature type="transmembrane region" description="Helical" evidence="2">
    <location>
        <begin position="196"/>
        <end position="214"/>
    </location>
</feature>
<organism evidence="3 4">
    <name type="scientific">Antricoccus suffuscus</name>
    <dbReference type="NCBI Taxonomy" id="1629062"/>
    <lineage>
        <taxon>Bacteria</taxon>
        <taxon>Bacillati</taxon>
        <taxon>Actinomycetota</taxon>
        <taxon>Actinomycetes</taxon>
        <taxon>Geodermatophilales</taxon>
        <taxon>Antricoccaceae</taxon>
        <taxon>Antricoccus</taxon>
    </lineage>
</organism>
<evidence type="ECO:0000256" key="1">
    <source>
        <dbReference type="SAM" id="MobiDB-lite"/>
    </source>
</evidence>
<feature type="transmembrane region" description="Helical" evidence="2">
    <location>
        <begin position="226"/>
        <end position="246"/>
    </location>
</feature>
<dbReference type="RefSeq" id="WP_146135317.1">
    <property type="nucleotide sequence ID" value="NZ_PVUE01000005.1"/>
</dbReference>
<dbReference type="AlphaFoldDB" id="A0A2T1A1C3"/>
<feature type="region of interest" description="Disordered" evidence="1">
    <location>
        <begin position="1"/>
        <end position="93"/>
    </location>
</feature>
<name>A0A2T1A1C3_9ACTN</name>
<reference evidence="3 4" key="1">
    <citation type="submission" date="2018-03" db="EMBL/GenBank/DDBJ databases">
        <title>Genomic Encyclopedia of Archaeal and Bacterial Type Strains, Phase II (KMG-II): from individual species to whole genera.</title>
        <authorList>
            <person name="Goeker M."/>
        </authorList>
    </citation>
    <scope>NUCLEOTIDE SEQUENCE [LARGE SCALE GENOMIC DNA]</scope>
    <source>
        <strain evidence="3 4">DSM 100065</strain>
    </source>
</reference>
<comment type="caution">
    <text evidence="3">The sequence shown here is derived from an EMBL/GenBank/DDBJ whole genome shotgun (WGS) entry which is preliminary data.</text>
</comment>
<keyword evidence="2" id="KW-1133">Transmembrane helix</keyword>
<evidence type="ECO:0000313" key="3">
    <source>
        <dbReference type="EMBL" id="PRZ42405.1"/>
    </source>
</evidence>
<sequence>MTHNEHDANQGQPQPYPPQPGAPQPAGYQPPPSEQTTAYPVSDRPNVPGDEADRTSYMPTSSTSDPYEFKDPITGGPADHSFEPPVSTPEPQVAGARMSKFGGYLLGLVRILLGWQFLWAFLDKTFGFGRSTASGDAWIHGGRPTAAYLAGVTGPKSDNPFKSFFKIFEGHAWADWVFMVGLVGIGLCLMVGLGMWIACIAGAVLLLLMYAASWPIAQNPFLDEHLLNAIILIALLACNAGAYLGLGKRWKHRVRRTATV</sequence>
<accession>A0A2T1A1C3</accession>
<keyword evidence="4" id="KW-1185">Reference proteome</keyword>
<dbReference type="OrthoDB" id="3253635at2"/>
<protein>
    <submittedName>
        <fullName evidence="3">Putative membrane protein YphA (DoxX/SURF4 family)</fullName>
    </submittedName>
</protein>
<feature type="compositionally biased region" description="Pro residues" evidence="1">
    <location>
        <begin position="14"/>
        <end position="33"/>
    </location>
</feature>
<proteinExistence type="predicted"/>
<keyword evidence="2" id="KW-0472">Membrane</keyword>
<dbReference type="Proteomes" id="UP000237752">
    <property type="component" value="Unassembled WGS sequence"/>
</dbReference>
<gene>
    <name evidence="3" type="ORF">CLV47_10523</name>
</gene>